<dbReference type="RefSeq" id="WP_087507612.1">
    <property type="nucleotide sequence ID" value="NZ_BMDX01000031.1"/>
</dbReference>
<dbReference type="AlphaFoldDB" id="A0A8J2UAY8"/>
<name>A0A8J2UAY8_9GAMM</name>
<gene>
    <name evidence="1" type="ORF">GCM10011369_35510</name>
</gene>
<organism evidence="1 2">
    <name type="scientific">Neiella marina</name>
    <dbReference type="NCBI Taxonomy" id="508461"/>
    <lineage>
        <taxon>Bacteria</taxon>
        <taxon>Pseudomonadati</taxon>
        <taxon>Pseudomonadota</taxon>
        <taxon>Gammaproteobacteria</taxon>
        <taxon>Alteromonadales</taxon>
        <taxon>Echinimonadaceae</taxon>
        <taxon>Neiella</taxon>
    </lineage>
</organism>
<keyword evidence="2" id="KW-1185">Reference proteome</keyword>
<evidence type="ECO:0008006" key="3">
    <source>
        <dbReference type="Google" id="ProtNLM"/>
    </source>
</evidence>
<sequence length="318" mass="36536">MHNIGGYFELEQPKVAMWQRPELHRLTSGRACLTAILQHLNPKRAYVPHYCCDSVLLPFEQLGIELCFYPIDQQFIPCKLPSLKTGDVFLWINYFGICSDVKEQLIERYCPEQLIIDDTHNLFGFEPSRHYAFSSLRKYFGIPDGALLCAPAAQIYPAPASARSIKHNELRAAGFTQQGYELYKQHEQSFDCTVSEMLPLSQQLLKQVDMLSVQLTRQRNFDYLHQRLGQYNQLDLPSRPVSPFCYPLLADKAIDRAELSRKGLFVPALWSDVETRNQDVPATELHLAQHLVPLPIDHRYDEQQMAVLATAVEQLLQT</sequence>
<dbReference type="Proteomes" id="UP000619743">
    <property type="component" value="Unassembled WGS sequence"/>
</dbReference>
<dbReference type="OrthoDB" id="8955051at2"/>
<accession>A0A8J2UAY8</accession>
<evidence type="ECO:0000313" key="1">
    <source>
        <dbReference type="EMBL" id="GGA90260.1"/>
    </source>
</evidence>
<reference evidence="2" key="1">
    <citation type="journal article" date="2019" name="Int. J. Syst. Evol. Microbiol.">
        <title>The Global Catalogue of Microorganisms (GCM) 10K type strain sequencing project: providing services to taxonomists for standard genome sequencing and annotation.</title>
        <authorList>
            <consortium name="The Broad Institute Genomics Platform"/>
            <consortium name="The Broad Institute Genome Sequencing Center for Infectious Disease"/>
            <person name="Wu L."/>
            <person name="Ma J."/>
        </authorList>
    </citation>
    <scope>NUCLEOTIDE SEQUENCE [LARGE SCALE GENOMIC DNA]</scope>
    <source>
        <strain evidence="2">CGMCC 1.10130</strain>
    </source>
</reference>
<dbReference type="InterPro" id="IPR015424">
    <property type="entry name" value="PyrdxlP-dep_Trfase"/>
</dbReference>
<dbReference type="EMBL" id="BMDX01000031">
    <property type="protein sequence ID" value="GGA90260.1"/>
    <property type="molecule type" value="Genomic_DNA"/>
</dbReference>
<protein>
    <recommendedName>
        <fullName evidence="3">DegT/DnrJ/EryC1/StrS aminotransferase family protein</fullName>
    </recommendedName>
</protein>
<proteinExistence type="predicted"/>
<dbReference type="SUPFAM" id="SSF53383">
    <property type="entry name" value="PLP-dependent transferases"/>
    <property type="match status" value="1"/>
</dbReference>
<comment type="caution">
    <text evidence="1">The sequence shown here is derived from an EMBL/GenBank/DDBJ whole genome shotgun (WGS) entry which is preliminary data.</text>
</comment>
<evidence type="ECO:0000313" key="2">
    <source>
        <dbReference type="Proteomes" id="UP000619743"/>
    </source>
</evidence>